<feature type="compositionally biased region" description="Low complexity" evidence="1">
    <location>
        <begin position="9"/>
        <end position="18"/>
    </location>
</feature>
<dbReference type="Proteomes" id="UP000585474">
    <property type="component" value="Unassembled WGS sequence"/>
</dbReference>
<feature type="region of interest" description="Disordered" evidence="1">
    <location>
        <begin position="1"/>
        <end position="26"/>
    </location>
</feature>
<evidence type="ECO:0000313" key="3">
    <source>
        <dbReference type="Proteomes" id="UP000585474"/>
    </source>
</evidence>
<evidence type="ECO:0000313" key="2">
    <source>
        <dbReference type="EMBL" id="GFY94206.1"/>
    </source>
</evidence>
<protein>
    <submittedName>
        <fullName evidence="2">Uncharacterized protein</fullName>
    </submittedName>
</protein>
<reference evidence="2 3" key="1">
    <citation type="submission" date="2019-07" db="EMBL/GenBank/DDBJ databases">
        <title>De Novo Assembly of kiwifruit Actinidia rufa.</title>
        <authorList>
            <person name="Sugita-Konishi S."/>
            <person name="Sato K."/>
            <person name="Mori E."/>
            <person name="Abe Y."/>
            <person name="Kisaki G."/>
            <person name="Hamano K."/>
            <person name="Suezawa K."/>
            <person name="Otani M."/>
            <person name="Fukuda T."/>
            <person name="Manabe T."/>
            <person name="Gomi K."/>
            <person name="Tabuchi M."/>
            <person name="Akimitsu K."/>
            <person name="Kataoka I."/>
        </authorList>
    </citation>
    <scope>NUCLEOTIDE SEQUENCE [LARGE SCALE GENOMIC DNA]</scope>
    <source>
        <strain evidence="3">cv. Fuchu</strain>
    </source>
</reference>
<dbReference type="AlphaFoldDB" id="A0A7J0F6Z3"/>
<accession>A0A7J0F6Z3</accession>
<name>A0A7J0F6Z3_9ERIC</name>
<keyword evidence="3" id="KW-1185">Reference proteome</keyword>
<dbReference type="EMBL" id="BJWL01000009">
    <property type="protein sequence ID" value="GFY94206.1"/>
    <property type="molecule type" value="Genomic_DNA"/>
</dbReference>
<gene>
    <name evidence="2" type="ORF">Acr_09g0006520</name>
</gene>
<evidence type="ECO:0000256" key="1">
    <source>
        <dbReference type="SAM" id="MobiDB-lite"/>
    </source>
</evidence>
<organism evidence="2 3">
    <name type="scientific">Actinidia rufa</name>
    <dbReference type="NCBI Taxonomy" id="165716"/>
    <lineage>
        <taxon>Eukaryota</taxon>
        <taxon>Viridiplantae</taxon>
        <taxon>Streptophyta</taxon>
        <taxon>Embryophyta</taxon>
        <taxon>Tracheophyta</taxon>
        <taxon>Spermatophyta</taxon>
        <taxon>Magnoliopsida</taxon>
        <taxon>eudicotyledons</taxon>
        <taxon>Gunneridae</taxon>
        <taxon>Pentapetalae</taxon>
        <taxon>asterids</taxon>
        <taxon>Ericales</taxon>
        <taxon>Actinidiaceae</taxon>
        <taxon>Actinidia</taxon>
    </lineage>
</organism>
<comment type="caution">
    <text evidence="2">The sequence shown here is derived from an EMBL/GenBank/DDBJ whole genome shotgun (WGS) entry which is preliminary data.</text>
</comment>
<proteinExistence type="predicted"/>
<sequence>MHWWQTPFPSASSSPSSSSKHHSDDSVLTKIFSIRSRNRPLAQAPPQPLHQARIRRRYRRLPGLPTHLALAQQPRPIVLKAIASDSATPASSRIGRVAPP</sequence>